<organism evidence="2 3">
    <name type="scientific">Antrihabitans stalagmiti</name>
    <dbReference type="NCBI Taxonomy" id="2799499"/>
    <lineage>
        <taxon>Bacteria</taxon>
        <taxon>Bacillati</taxon>
        <taxon>Actinomycetota</taxon>
        <taxon>Actinomycetes</taxon>
        <taxon>Mycobacteriales</taxon>
        <taxon>Nocardiaceae</taxon>
        <taxon>Antrihabitans</taxon>
    </lineage>
</organism>
<dbReference type="RefSeq" id="WP_199703663.1">
    <property type="nucleotide sequence ID" value="NZ_JAEMNV010000003.1"/>
</dbReference>
<name>A0A934NPA9_9NOCA</name>
<dbReference type="AlphaFoldDB" id="A0A934NPA9"/>
<keyword evidence="3" id="KW-1185">Reference proteome</keyword>
<accession>A0A934NPA9</accession>
<reference evidence="2" key="1">
    <citation type="submission" date="2020-12" db="EMBL/GenBank/DDBJ databases">
        <title>Antrihabitans popcorni sp. nov. and Antrihabitans auranticaus sp. nov., isolated from a larva cave.</title>
        <authorList>
            <person name="Lee S.D."/>
            <person name="Kim I.S."/>
        </authorList>
    </citation>
    <scope>NUCLEOTIDE SEQUENCE</scope>
    <source>
        <strain evidence="2">YC3-6</strain>
    </source>
</reference>
<evidence type="ECO:0000313" key="2">
    <source>
        <dbReference type="EMBL" id="MBJ8338936.1"/>
    </source>
</evidence>
<proteinExistence type="predicted"/>
<dbReference type="Pfam" id="PF13349">
    <property type="entry name" value="DUF4097"/>
    <property type="match status" value="1"/>
</dbReference>
<feature type="domain" description="DUF4097" evidence="1">
    <location>
        <begin position="13"/>
        <end position="253"/>
    </location>
</feature>
<dbReference type="EMBL" id="JAEMNV010000003">
    <property type="protein sequence ID" value="MBJ8338936.1"/>
    <property type="molecule type" value="Genomic_DNA"/>
</dbReference>
<dbReference type="Proteomes" id="UP000655868">
    <property type="component" value="Unassembled WGS sequence"/>
</dbReference>
<dbReference type="InterPro" id="IPR025164">
    <property type="entry name" value="Toastrack_DUF4097"/>
</dbReference>
<sequence length="282" mass="29524">MPTFATPQPISVTIEVGVGDIRINATDRHDTAVEVRPSDSSKKSDVVAASETRVEFVDGRLLVAAPKNWRRHSFFNDGGSVDITIDLPTGSQVKADAAVANFDTTGTLGDARFKTATGDIRVDSVDSAQLTTATGDLVVGKIGGRANISNGTGEIRVTEIAGIAVVKNSNGDTWIGDVTGNLRVNAANGDISIDRTESDVSAKTANGTIRVGEATRGSVALETAFGNLEIGIGKGAAAWLDVQTKYGEVHNSMTAADTPDPNDERLEVLARTSFGDIVIRRA</sequence>
<comment type="caution">
    <text evidence="2">The sequence shown here is derived from an EMBL/GenBank/DDBJ whole genome shotgun (WGS) entry which is preliminary data.</text>
</comment>
<protein>
    <submittedName>
        <fullName evidence="2">DUF4097 family beta strand repeat protein</fullName>
    </submittedName>
</protein>
<evidence type="ECO:0000259" key="1">
    <source>
        <dbReference type="Pfam" id="PF13349"/>
    </source>
</evidence>
<gene>
    <name evidence="2" type="ORF">JGU71_08570</name>
</gene>
<evidence type="ECO:0000313" key="3">
    <source>
        <dbReference type="Proteomes" id="UP000655868"/>
    </source>
</evidence>